<dbReference type="GO" id="GO:0001681">
    <property type="term" value="F:sialate O-acetylesterase activity"/>
    <property type="evidence" value="ECO:0007669"/>
    <property type="project" value="InterPro"/>
</dbReference>
<dbReference type="Proteomes" id="UP000585050">
    <property type="component" value="Unassembled WGS sequence"/>
</dbReference>
<organism evidence="4 5">
    <name type="scientific">Flammeovirga agarivorans</name>
    <dbReference type="NCBI Taxonomy" id="2726742"/>
    <lineage>
        <taxon>Bacteria</taxon>
        <taxon>Pseudomonadati</taxon>
        <taxon>Bacteroidota</taxon>
        <taxon>Cytophagia</taxon>
        <taxon>Cytophagales</taxon>
        <taxon>Flammeovirgaceae</taxon>
        <taxon>Flammeovirga</taxon>
    </lineage>
</organism>
<dbReference type="InterPro" id="IPR039329">
    <property type="entry name" value="SIAE"/>
</dbReference>
<evidence type="ECO:0000256" key="2">
    <source>
        <dbReference type="SAM" id="SignalP"/>
    </source>
</evidence>
<feature type="domain" description="Sialate O-acetylesterase" evidence="3">
    <location>
        <begin position="108"/>
        <end position="371"/>
    </location>
</feature>
<evidence type="ECO:0000313" key="4">
    <source>
        <dbReference type="EMBL" id="NLR93306.1"/>
    </source>
</evidence>
<evidence type="ECO:0000259" key="3">
    <source>
        <dbReference type="Pfam" id="PF03629"/>
    </source>
</evidence>
<dbReference type="EMBL" id="JABAIL010000006">
    <property type="protein sequence ID" value="NLR93306.1"/>
    <property type="molecule type" value="Genomic_DNA"/>
</dbReference>
<dbReference type="GO" id="GO:0005975">
    <property type="term" value="P:carbohydrate metabolic process"/>
    <property type="evidence" value="ECO:0007669"/>
    <property type="project" value="TreeGrafter"/>
</dbReference>
<name>A0A7X8SN62_9BACT</name>
<dbReference type="PANTHER" id="PTHR22901">
    <property type="entry name" value="SIALATE O-ACETYLESTERASE"/>
    <property type="match status" value="1"/>
</dbReference>
<dbReference type="SUPFAM" id="SSF52266">
    <property type="entry name" value="SGNH hydrolase"/>
    <property type="match status" value="1"/>
</dbReference>
<reference evidence="4 5" key="1">
    <citation type="submission" date="2020-04" db="EMBL/GenBank/DDBJ databases">
        <title>Flammeovirga sp. SR4, a novel species isolated from seawater.</title>
        <authorList>
            <person name="Wang X."/>
        </authorList>
    </citation>
    <scope>NUCLEOTIDE SEQUENCE [LARGE SCALE GENOMIC DNA]</scope>
    <source>
        <strain evidence="4 5">SR4</strain>
    </source>
</reference>
<dbReference type="PANTHER" id="PTHR22901:SF0">
    <property type="entry name" value="SIALATE O-ACETYLESTERASE"/>
    <property type="match status" value="1"/>
</dbReference>
<dbReference type="InterPro" id="IPR036514">
    <property type="entry name" value="SGNH_hydro_sf"/>
</dbReference>
<evidence type="ECO:0000256" key="1">
    <source>
        <dbReference type="ARBA" id="ARBA00022801"/>
    </source>
</evidence>
<feature type="signal peptide" evidence="2">
    <location>
        <begin position="1"/>
        <end position="24"/>
    </location>
</feature>
<feature type="chain" id="PRO_5031571685" evidence="2">
    <location>
        <begin position="25"/>
        <end position="493"/>
    </location>
</feature>
<dbReference type="AlphaFoldDB" id="A0A7X8SN62"/>
<dbReference type="InterPro" id="IPR005181">
    <property type="entry name" value="SASA"/>
</dbReference>
<keyword evidence="2" id="KW-0732">Signal</keyword>
<proteinExistence type="predicted"/>
<gene>
    <name evidence="4" type="ORF">HGP29_19075</name>
</gene>
<dbReference type="Gene3D" id="3.40.50.1110">
    <property type="entry name" value="SGNH hydrolase"/>
    <property type="match status" value="1"/>
</dbReference>
<comment type="caution">
    <text evidence="4">The sequence shown here is derived from an EMBL/GenBank/DDBJ whole genome shotgun (WGS) entry which is preliminary data.</text>
</comment>
<keyword evidence="5" id="KW-1185">Reference proteome</keyword>
<keyword evidence="1" id="KW-0378">Hydrolase</keyword>
<dbReference type="RefSeq" id="WP_168884020.1">
    <property type="nucleotide sequence ID" value="NZ_JABAIL010000006.1"/>
</dbReference>
<protein>
    <submittedName>
        <fullName evidence="4">Sialate O-acetylesterase</fullName>
    </submittedName>
</protein>
<accession>A0A7X8SN62</accession>
<dbReference type="Pfam" id="PF03629">
    <property type="entry name" value="SASA"/>
    <property type="match status" value="1"/>
</dbReference>
<sequence>MESKFFKASLTILLACFLAMNVSAQTLKVAEIFTNDMVIQADKEIRVWGKADPKSKVEVLLGKSKVSVETDNEGKWKAILPKMKYGGPYQLMVRSKETITLNNVMVGEVWFCAGQSNMRWHVRGSKNKKEEIAAANHPNIRFFTVPESGIDTPQENFKTKVKWEVCTPESVDDKSAVGYFFGRKLQEELKGVAIGLIDISYGGSSISTFMDAETVKNSKAPEGIANRNKGFLAAYERRMEEWRKDTSKKEPYYPENCLGSFCYNYMYHPLVPYSVRGTIWYQGETNAGEPDPYVVWFGEYVNMMRDRFENEDMPVYFVQLAGFLGRKGAEMKYPSWAKFRLAQAECLKLENTGMATAYDLGEDYDIHPKNKQDVGLRLSLLALKNTYGKKIVAEGPSYKKFKIDGDKVVIEFSNVAKKLVASTGKDTIHGFMYETSPGVYEDVEAKIISKNKIEVPYKEATLYFSYKNYDVIELYNSENLPVYPFKVSINSTM</sequence>
<evidence type="ECO:0000313" key="5">
    <source>
        <dbReference type="Proteomes" id="UP000585050"/>
    </source>
</evidence>